<feature type="region of interest" description="Disordered" evidence="1">
    <location>
        <begin position="2004"/>
        <end position="2035"/>
    </location>
</feature>
<protein>
    <submittedName>
        <fullName evidence="5">Uncharacterized protein</fullName>
    </submittedName>
</protein>
<name>A0A8E2JB88_9PEZI</name>
<dbReference type="Pfam" id="PF18413">
    <property type="entry name" value="Neuraminidase"/>
    <property type="match status" value="1"/>
</dbReference>
<reference evidence="5 6" key="1">
    <citation type="journal article" date="2016" name="Nat. Commun.">
        <title>Ectomycorrhizal ecology is imprinted in the genome of the dominant symbiotic fungus Cenococcum geophilum.</title>
        <authorList>
            <consortium name="DOE Joint Genome Institute"/>
            <person name="Peter M."/>
            <person name="Kohler A."/>
            <person name="Ohm R.A."/>
            <person name="Kuo A."/>
            <person name="Krutzmann J."/>
            <person name="Morin E."/>
            <person name="Arend M."/>
            <person name="Barry K.W."/>
            <person name="Binder M."/>
            <person name="Choi C."/>
            <person name="Clum A."/>
            <person name="Copeland A."/>
            <person name="Grisel N."/>
            <person name="Haridas S."/>
            <person name="Kipfer T."/>
            <person name="LaButti K."/>
            <person name="Lindquist E."/>
            <person name="Lipzen A."/>
            <person name="Maire R."/>
            <person name="Meier B."/>
            <person name="Mihaltcheva S."/>
            <person name="Molinier V."/>
            <person name="Murat C."/>
            <person name="Poggeler S."/>
            <person name="Quandt C.A."/>
            <person name="Sperisen C."/>
            <person name="Tritt A."/>
            <person name="Tisserant E."/>
            <person name="Crous P.W."/>
            <person name="Henrissat B."/>
            <person name="Nehls U."/>
            <person name="Egli S."/>
            <person name="Spatafora J.W."/>
            <person name="Grigoriev I.V."/>
            <person name="Martin F.M."/>
        </authorList>
    </citation>
    <scope>NUCLEOTIDE SEQUENCE [LARGE SCALE GENOMIC DNA]</scope>
    <source>
        <strain evidence="5 6">CBS 459.81</strain>
    </source>
</reference>
<dbReference type="OrthoDB" id="4940706at2759"/>
<dbReference type="Pfam" id="PF18276">
    <property type="entry name" value="TcA_TcB_BD"/>
    <property type="match status" value="1"/>
</dbReference>
<proteinExistence type="predicted"/>
<dbReference type="Proteomes" id="UP000250266">
    <property type="component" value="Unassembled WGS sequence"/>
</dbReference>
<feature type="domain" description="ABC toxin N-terminal" evidence="4">
    <location>
        <begin position="1828"/>
        <end position="1948"/>
    </location>
</feature>
<keyword evidence="6" id="KW-1185">Reference proteome</keyword>
<evidence type="ECO:0000313" key="5">
    <source>
        <dbReference type="EMBL" id="OCK76022.1"/>
    </source>
</evidence>
<organism evidence="5 6">
    <name type="scientific">Lepidopterella palustris CBS 459.81</name>
    <dbReference type="NCBI Taxonomy" id="1314670"/>
    <lineage>
        <taxon>Eukaryota</taxon>
        <taxon>Fungi</taxon>
        <taxon>Dikarya</taxon>
        <taxon>Ascomycota</taxon>
        <taxon>Pezizomycotina</taxon>
        <taxon>Dothideomycetes</taxon>
        <taxon>Pleosporomycetidae</taxon>
        <taxon>Mytilinidiales</taxon>
        <taxon>Argynnaceae</taxon>
        <taxon>Lepidopterella</taxon>
    </lineage>
</organism>
<accession>A0A8E2JB88</accession>
<evidence type="ECO:0000259" key="4">
    <source>
        <dbReference type="Pfam" id="PF20220"/>
    </source>
</evidence>
<evidence type="ECO:0000259" key="2">
    <source>
        <dbReference type="Pfam" id="PF18276"/>
    </source>
</evidence>
<dbReference type="EMBL" id="KV745250">
    <property type="protein sequence ID" value="OCK76022.1"/>
    <property type="molecule type" value="Genomic_DNA"/>
</dbReference>
<feature type="domain" description="Tc toxin complex TcA C-terminal TcB-binding" evidence="2">
    <location>
        <begin position="3001"/>
        <end position="3294"/>
    </location>
</feature>
<evidence type="ECO:0000313" key="6">
    <source>
        <dbReference type="Proteomes" id="UP000250266"/>
    </source>
</evidence>
<dbReference type="InterPro" id="IPR046839">
    <property type="entry name" value="ABC_toxin_N"/>
</dbReference>
<sequence length="3464" mass="383797">MATDLIAALLPLVTDDTAKLVKEEAELVHKQNPALAPFELVENTLEALISDPKFSESVKQELRNLELANVIAKISNVNVPLMTAAFQSPLANNLREFAQKFDTSAIQNVVGDQAKQLAQAVRTEVFNAQPTATVQGMLEKDKIALSTSDPAVKADVISVLSRLNDTFISDSPMSTLTTIAPDAVKDVPPERLPAVTHELNTLSRMQAISPTTTMMEHLASTGITSALAAAQFPKSSFVNSVVEKSAGAVSPAVAASSHDTATAIVRRNENMLMDVLLKGRGTGLKAIDGENIDRKLQIQAQIRKQGLDLNIENLFGSNDQCICDECMTVYSAASYLVDLLVYLRNNNLSPALNPNTSSSGQSDDISGTVLEKLFRRRPDLGNLELTCENTNTILPYIDLANEVMESFIVNLDSYNNGPVPNTSTFPQAEIDAFNVSEFQDSAELLSQPQNVNYDAYRTLASSVYPFTLPYHLPISTIRIFLQYLKVSRGDLLDAVRRKLPVVNPSSNHTVDPISKKLRDLQKTALDRQISAEYVGLIQEEYIALTKEAFFTDEWFNVTEGIDPKLSGDDYRSRIGVRDVWTYWGYPDIESMMDTSGDLIDGSQGLCFVKNQVLTRSGVSWVDLTQIVQTSFINPLIPKGRNKTVFDELRFSYRFLQTLVDSRQSDPRRRLEKLTGYLVQAQIINVAGLLRGKSQTSPSERTSLPSSYTGGMVNGDTRYSKKGLKNANGQYCVDTGEVRDWVFNNFEAMGKIIVLEFGEGPFLSDGNSLPGPLSGELFAEPTVGSASPEPPAGLKRFPDGAVGALSCDGKITGPDGGLIATVTIGSTVVIGDSLNGGKTLNDAFPNYHFYIRSGQPAQKAVAWIQDGFLKIAAKVASGNSVLKPVDWVLNEHQGSGCDIDNVRLQHLDGTALEEEEWDKLHRFIRLWRKLGWTVMEVDRAIVELSNPTLGNQPYEGVAEITSDCTKETSLLGFNTRRISKDGLTGVTNGNNDVDDFLVTFDDYANSNSPNPPKIANGNTSSSGPNASWKPDITPFLIEQLSALVRTLPLVSISLEQLLCFWADIPTIAIATDASTTGTKPLYEKLFFTSNLKKNDPIFGPDANGNYFTGPEQKISDNLSVIMAAFKLEANDILFLLGETLDPFATANKIPIQDVLNIANLSQIYRNALLSRILGINLYDVHRALQGFGPAFRSATEFLEFIHWWDIMESLNFPWEELRYIVDEIETPNDPLMPCASSILGTAKTINDGIEEIKAKYVAPTDPDEAYLECTDEIVKSNLAIVFDDATAGQITGLLDGTIRFKATKVPKVPEIPDTTGLAFSEKVALVSSGKLTYSNPNDGIAQLLCRGILTADEMELAKELVDDIDEALATTSTTNGTVGAKVVNGTFVRKDKLSQTASDMKNMWLDALNSISIQPQNMFSDLFKGMFDADTVLSELNPQKTTILAGDVPENDTTASPDGKKPSQKRFYFLQLFVPYLQKTLARTLVIDAVISAVGFNDRTLAKTILENVKMDKESTQQKTIDYLLEILKPPNEDLNSFDGYITVPGNDSYAFLYPSESDISPPAITLDDTILNWSIYQENPKRYWTTDPTKASLISGKLYSASFKNIDLSILEWKPTSTHRSPVPPGSFMPQIALDKSLEVFDRLKKTAILVNHFKLSSDELIYIKEHKDDFDGMEFNSLSMAQWRRIQAYVAFRDSLPSTTSLPLIGLFNWSTQNGKTGGNDLVAQISKATNWKQGDVEAILTRVDFSNQTADDFKNEEVLLKCSKLIAMSGKLGVDIPRLFHWSVPLGTSSKDFFKLRDISEDIKKVARSKFDLSSWNDAVRPLNDILREQQNNALISYLLVQDEVRKQGVIDADSLFEFFLIDVQMTPPVETSRIKQAIATVQVFIQRCFLGLEKDIDPSQLDRTRWDWMSRYRVWEANRKVFLYPENWIDPTLRDDKSPFFLKLESELLQKDLTPDIITSALRNFLYSVNEVANMEITALCVEKIGPPVVSTKTTQSSWKLESTLTTTTTNPNATTTSTTETEGAGSPMTMTTTTTNTRIHLFARTSTSPFSYYYISYSMGNWTAWSKMDIEIPYYTTQDMAGKDLGVGTYMSPIVHAGRLIVFIPQIVKKSSANPNQIGRSSRTLAEHETDQLQAIEQWEIKMSFTELRDGRWMQRQMCPEGVLVENVPFFMDQKLTDGFYRIPRDGPIIRAIESFSFLTAEIIAPDPNFNSKDPSAPIPKVLLGVRVIASRFLPPPATTGPFPCDAPFVGIGEWDFVDGKLSFVGEGNQLGGSDRSRADLTAPAPIIYTPNALMEIINTNFEYQIGTTSKSTVLHSLTATDDRSGPLGPQLDSFVDAPKVAKGKIASSIDSKVSAEAKEVLIRKEADPSSGALVPKTQLLYHKFIHPLLVSASVEGTDDMPLISLYSYLSGLEEVISSTQSAVSAATDFKIDALTGGPINTNGFITDFVPPISDIDEAFGGIVTPGNNSTTGVFNERSTPFSIYNWELGLHAPMILIDRLLKMQQFEQALNVCHYVFNPLVQGNKTDLKKFWIFAPFKKVSTQTTEEMFLNFKAGQFRQDVADWRNNPFQPHVVARSRPQAYMMWIVMKYIEILIAYGDYYFRQNTLETIPDAIQMYILASHLYGPRGQKIPHQTPKKRYTYNDLATKFDAFSNVMVQLEEAFPYSNQTPLPVGKLPDDTSAPLANVFGFAGTLLFAIPDNPNLRALGDTIDDRLFKIRHSQDINGIFRQLPLFEPPIDPALLVQATAQGMSVDSVLQDLNGPMPNYRFQYLLSRALELAQEVKTFGSALLATREKIDFENMSLLRAKHDTITQTVLMDMKKLVLDEANKSLEALQSARNAPVSRLGFYLQQIGADLSGIPEIDKEFMELNAKIEKPISAGGLQLMASEKEEMDQYALSANLSTGVGILEIIGAGMNILPNFSAQYEPLGVGGTSTFGGSNIGAYYQAMARGAGMAVSDASYQAGVAGRKSQAMRALQDRILQANMAGYEIASIDKQVTANRIRIAMASKDIDIQQKQIDQMHEIEDFLRQKYSNKDLYSWMEGATRSLFYETYTQAYDLAKKAEKAFQFERPAMKSTSLIKNGYWDSTRDGLLAGEHLYNALKQLEAKYIEDRGYDYEITKNISLRQLDPMQLIKLRKTGICNFNVPEVLFDMDFPGHYMRRLKSVSISVPCIVGPYTSINSTLRLISHKIRFQSTKASGDSYAENISEPDERFTTSNVPITSIAVCNGQNDTGTFELNFYDDRYLPFEGAGAVSAWNFSLPQHIDSAFKQFNWESITDVIITLKYTSLDGGAQMMNGAQVAVKRYLQTVDYASTSGGLWGIFDLANEFSTAWARFLADQAATKSDSQPAAFDMPLINEKLPVFASCRAQGTVLANDVYILTDVAFPGSDLQLFVDGKKAGDAVLGSEKDVPDKMKCYCLSDGNGVVVGNWRLQLDSTSVGTPVGVKRAWLLFRYTLK</sequence>
<gene>
    <name evidence="5" type="ORF">K432DRAFT_429013</name>
</gene>
<feature type="domain" description="Neuraminidase-like" evidence="3">
    <location>
        <begin position="2036"/>
        <end position="2167"/>
    </location>
</feature>
<evidence type="ECO:0000256" key="1">
    <source>
        <dbReference type="SAM" id="MobiDB-lite"/>
    </source>
</evidence>
<dbReference type="Pfam" id="PF20220">
    <property type="entry name" value="ABC_toxin_N"/>
    <property type="match status" value="1"/>
</dbReference>
<dbReference type="InterPro" id="IPR040840">
    <property type="entry name" value="TcA_TcB_BD"/>
</dbReference>
<dbReference type="InterPro" id="IPR041079">
    <property type="entry name" value="Neuraminidase-like"/>
</dbReference>
<evidence type="ECO:0000259" key="3">
    <source>
        <dbReference type="Pfam" id="PF18413"/>
    </source>
</evidence>